<feature type="compositionally biased region" description="Low complexity" evidence="1">
    <location>
        <begin position="7"/>
        <end position="17"/>
    </location>
</feature>
<dbReference type="EMBL" id="CAJNNV010030055">
    <property type="protein sequence ID" value="CAE8631172.1"/>
    <property type="molecule type" value="Genomic_DNA"/>
</dbReference>
<evidence type="ECO:0000256" key="1">
    <source>
        <dbReference type="SAM" id="MobiDB-lite"/>
    </source>
</evidence>
<feature type="compositionally biased region" description="Low complexity" evidence="1">
    <location>
        <begin position="30"/>
        <end position="40"/>
    </location>
</feature>
<protein>
    <submittedName>
        <fullName evidence="2">Uncharacterized protein</fullName>
    </submittedName>
</protein>
<gene>
    <name evidence="2" type="ORF">PGLA1383_LOCUS47307</name>
</gene>
<organism evidence="2 3">
    <name type="scientific">Polarella glacialis</name>
    <name type="common">Dinoflagellate</name>
    <dbReference type="NCBI Taxonomy" id="89957"/>
    <lineage>
        <taxon>Eukaryota</taxon>
        <taxon>Sar</taxon>
        <taxon>Alveolata</taxon>
        <taxon>Dinophyceae</taxon>
        <taxon>Suessiales</taxon>
        <taxon>Suessiaceae</taxon>
        <taxon>Polarella</taxon>
    </lineage>
</organism>
<dbReference type="Proteomes" id="UP000654075">
    <property type="component" value="Unassembled WGS sequence"/>
</dbReference>
<accession>A0A813H0M8</accession>
<reference evidence="2" key="1">
    <citation type="submission" date="2021-02" db="EMBL/GenBank/DDBJ databases">
        <authorList>
            <person name="Dougan E. K."/>
            <person name="Rhodes N."/>
            <person name="Thang M."/>
            <person name="Chan C."/>
        </authorList>
    </citation>
    <scope>NUCLEOTIDE SEQUENCE</scope>
</reference>
<feature type="compositionally biased region" description="Low complexity" evidence="1">
    <location>
        <begin position="65"/>
        <end position="88"/>
    </location>
</feature>
<feature type="region of interest" description="Disordered" evidence="1">
    <location>
        <begin position="1"/>
        <end position="90"/>
    </location>
</feature>
<keyword evidence="3" id="KW-1185">Reference proteome</keyword>
<proteinExistence type="predicted"/>
<name>A0A813H0M8_POLGL</name>
<evidence type="ECO:0000313" key="3">
    <source>
        <dbReference type="Proteomes" id="UP000654075"/>
    </source>
</evidence>
<comment type="caution">
    <text evidence="2">The sequence shown here is derived from an EMBL/GenBank/DDBJ whole genome shotgun (WGS) entry which is preliminary data.</text>
</comment>
<sequence>MTSQYDNNNNNNNNNNNSKSMTSQYDELAVRVPSRSSAAAQELQSSGPTVAEGFLAQGESDQHGLGQACEQQEPQQQLQQQQQQQAGPSEAWLKLRESLTSMSDQQQRSEVNLLE</sequence>
<evidence type="ECO:0000313" key="2">
    <source>
        <dbReference type="EMBL" id="CAE8631172.1"/>
    </source>
</evidence>
<dbReference type="AlphaFoldDB" id="A0A813H0M8"/>